<keyword evidence="5" id="KW-0418">Kinase</keyword>
<dbReference type="GO" id="GO:0008982">
    <property type="term" value="F:protein-N(PI)-phosphohistidine-sugar phosphotransferase activity"/>
    <property type="evidence" value="ECO:0007669"/>
    <property type="project" value="InterPro"/>
</dbReference>
<dbReference type="InterPro" id="IPR036878">
    <property type="entry name" value="Glu_permease_IIB"/>
</dbReference>
<keyword evidence="2" id="KW-0762">Sugar transport</keyword>
<dbReference type="EMBL" id="LR590463">
    <property type="protein sequence ID" value="VTP62800.1"/>
    <property type="molecule type" value="Genomic_DNA"/>
</dbReference>
<dbReference type="InterPro" id="IPR018113">
    <property type="entry name" value="PTrfase_EIIB_Cys"/>
</dbReference>
<keyword evidence="9" id="KW-0413">Isomerase</keyword>
<dbReference type="GO" id="GO:0009401">
    <property type="term" value="P:phosphoenolpyruvate-dependent sugar phosphotransferase system"/>
    <property type="evidence" value="ECO:0007669"/>
    <property type="project" value="UniProtKB-KW"/>
</dbReference>
<gene>
    <name evidence="8" type="ORF">I5U13_23030</name>
    <name evidence="9" type="ORF">NCTC10036_03996</name>
    <name evidence="10" type="ORF">NCTC12971_02821</name>
</gene>
<evidence type="ECO:0000259" key="7">
    <source>
        <dbReference type="PROSITE" id="PS51098"/>
    </source>
</evidence>
<dbReference type="KEGG" id="srz:AXX16_2893"/>
<reference evidence="8 13" key="2">
    <citation type="submission" date="2020-11" db="EMBL/GenBank/DDBJ databases">
        <title>Enhanced detection system for hospital associated transmission using whole genome sequencing surveillance.</title>
        <authorList>
            <person name="Harrison L.H."/>
            <person name="Van Tyne D."/>
            <person name="Marsh J.W."/>
            <person name="Griffith M.P."/>
            <person name="Snyder D.J."/>
            <person name="Cooper V.S."/>
            <person name="Mustapha M."/>
        </authorList>
    </citation>
    <scope>NUCLEOTIDE SEQUENCE [LARGE SCALE GENOMIC DNA]</scope>
    <source>
        <strain evidence="8 13">SER00230</strain>
    </source>
</reference>
<evidence type="ECO:0000256" key="3">
    <source>
        <dbReference type="ARBA" id="ARBA00022679"/>
    </source>
</evidence>
<keyword evidence="13" id="KW-1185">Reference proteome</keyword>
<proteinExistence type="predicted"/>
<dbReference type="Proteomes" id="UP000624159">
    <property type="component" value="Unassembled WGS sequence"/>
</dbReference>
<dbReference type="Gene3D" id="3.30.1360.60">
    <property type="entry name" value="Glucose permease domain IIB"/>
    <property type="match status" value="1"/>
</dbReference>
<evidence type="ECO:0000313" key="12">
    <source>
        <dbReference type="Proteomes" id="UP000307968"/>
    </source>
</evidence>
<dbReference type="GeneID" id="61765803"/>
<accession>A0A126VLU5</accession>
<dbReference type="InterPro" id="IPR001996">
    <property type="entry name" value="PTS_IIB_1"/>
</dbReference>
<evidence type="ECO:0000256" key="2">
    <source>
        <dbReference type="ARBA" id="ARBA00022597"/>
    </source>
</evidence>
<dbReference type="AlphaFoldDB" id="A0A126VLU5"/>
<protein>
    <submittedName>
        <fullName evidence="8">PTS transporter subunit EIIB</fullName>
    </submittedName>
    <submittedName>
        <fullName evidence="9">Triosephosphate isomerase/PTS system glucose /sucrose-specific transporter subunit IIB</fullName>
    </submittedName>
</protein>
<evidence type="ECO:0000256" key="6">
    <source>
        <dbReference type="PROSITE-ProRule" id="PRU00421"/>
    </source>
</evidence>
<evidence type="ECO:0000256" key="1">
    <source>
        <dbReference type="ARBA" id="ARBA00022448"/>
    </source>
</evidence>
<evidence type="ECO:0000313" key="10">
    <source>
        <dbReference type="EMBL" id="VTP62800.1"/>
    </source>
</evidence>
<dbReference type="EMBL" id="LR134493">
    <property type="protein sequence ID" value="VEI70430.1"/>
    <property type="molecule type" value="Genomic_DNA"/>
</dbReference>
<dbReference type="Proteomes" id="UP000307968">
    <property type="component" value="Chromosome"/>
</dbReference>
<name>A0A126VLU5_SERRU</name>
<organism evidence="9 11">
    <name type="scientific">Serratia rubidaea</name>
    <name type="common">Serratia marinorubra</name>
    <dbReference type="NCBI Taxonomy" id="61652"/>
    <lineage>
        <taxon>Bacteria</taxon>
        <taxon>Pseudomonadati</taxon>
        <taxon>Pseudomonadota</taxon>
        <taxon>Gammaproteobacteria</taxon>
        <taxon>Enterobacterales</taxon>
        <taxon>Yersiniaceae</taxon>
        <taxon>Serratia</taxon>
    </lineage>
</organism>
<keyword evidence="4" id="KW-0598">Phosphotransferase system</keyword>
<evidence type="ECO:0000313" key="9">
    <source>
        <dbReference type="EMBL" id="VEI70430.1"/>
    </source>
</evidence>
<reference evidence="9 11" key="1">
    <citation type="submission" date="2018-12" db="EMBL/GenBank/DDBJ databases">
        <authorList>
            <consortium name="Pathogen Informatics"/>
        </authorList>
    </citation>
    <scope>NUCLEOTIDE SEQUENCE [LARGE SCALE GENOMIC DNA]</scope>
    <source>
        <strain evidence="9 11">NCTC10036</strain>
        <strain evidence="10 12">NCTC12971</strain>
    </source>
</reference>
<dbReference type="Pfam" id="PF00367">
    <property type="entry name" value="PTS_EIIB"/>
    <property type="match status" value="1"/>
</dbReference>
<dbReference type="SUPFAM" id="SSF55604">
    <property type="entry name" value="Glucose permease domain IIB"/>
    <property type="match status" value="1"/>
</dbReference>
<feature type="active site" description="Phosphocysteine intermediate; for EIIB activity" evidence="6">
    <location>
        <position position="26"/>
    </location>
</feature>
<evidence type="ECO:0000256" key="5">
    <source>
        <dbReference type="ARBA" id="ARBA00022777"/>
    </source>
</evidence>
<dbReference type="Proteomes" id="UP000281904">
    <property type="component" value="Chromosome"/>
</dbReference>
<dbReference type="GO" id="GO:0016853">
    <property type="term" value="F:isomerase activity"/>
    <property type="evidence" value="ECO:0007669"/>
    <property type="project" value="UniProtKB-KW"/>
</dbReference>
<evidence type="ECO:0000313" key="8">
    <source>
        <dbReference type="EMBL" id="MBH1932536.1"/>
    </source>
</evidence>
<evidence type="ECO:0000256" key="4">
    <source>
        <dbReference type="ARBA" id="ARBA00022683"/>
    </source>
</evidence>
<keyword evidence="3" id="KW-0808">Transferase</keyword>
<evidence type="ECO:0000313" key="11">
    <source>
        <dbReference type="Proteomes" id="UP000281904"/>
    </source>
</evidence>
<keyword evidence="1" id="KW-0813">Transport</keyword>
<feature type="domain" description="PTS EIIB type-1" evidence="7">
    <location>
        <begin position="4"/>
        <end position="90"/>
    </location>
</feature>
<dbReference type="PROSITE" id="PS51098">
    <property type="entry name" value="PTS_EIIB_TYPE_1"/>
    <property type="match status" value="1"/>
</dbReference>
<dbReference type="RefSeq" id="WP_054305369.1">
    <property type="nucleotide sequence ID" value="NZ_CAMIPJ010000001.1"/>
</dbReference>
<evidence type="ECO:0000313" key="13">
    <source>
        <dbReference type="Proteomes" id="UP000624159"/>
    </source>
</evidence>
<dbReference type="EMBL" id="JADULK010000019">
    <property type="protein sequence ID" value="MBH1932536.1"/>
    <property type="molecule type" value="Genomic_DNA"/>
</dbReference>
<sequence>MTLCNLADVLLTAFGGAQNVRRLRYCASRIRVSLNEDRGLNRDGIAGLEGIKALLEVPDGENGVEYQLVVGPGNARSLYQALSEAAGRDY</sequence>